<gene>
    <name evidence="2" type="ORF">ACHAWO_013723</name>
</gene>
<dbReference type="Proteomes" id="UP001530400">
    <property type="component" value="Unassembled WGS sequence"/>
</dbReference>
<feature type="region of interest" description="Disordered" evidence="1">
    <location>
        <begin position="889"/>
        <end position="926"/>
    </location>
</feature>
<evidence type="ECO:0000256" key="1">
    <source>
        <dbReference type="SAM" id="MobiDB-lite"/>
    </source>
</evidence>
<feature type="region of interest" description="Disordered" evidence="1">
    <location>
        <begin position="27"/>
        <end position="49"/>
    </location>
</feature>
<feature type="compositionally biased region" description="Acidic residues" evidence="1">
    <location>
        <begin position="446"/>
        <end position="456"/>
    </location>
</feature>
<comment type="caution">
    <text evidence="2">The sequence shown here is derived from an EMBL/GenBank/DDBJ whole genome shotgun (WGS) entry which is preliminary data.</text>
</comment>
<feature type="compositionally biased region" description="Basic residues" evidence="1">
    <location>
        <begin position="908"/>
        <end position="918"/>
    </location>
</feature>
<feature type="compositionally biased region" description="Low complexity" evidence="1">
    <location>
        <begin position="111"/>
        <end position="138"/>
    </location>
</feature>
<feature type="region of interest" description="Disordered" evidence="1">
    <location>
        <begin position="446"/>
        <end position="494"/>
    </location>
</feature>
<dbReference type="EMBL" id="JALLPJ020000061">
    <property type="protein sequence ID" value="KAL3803920.1"/>
    <property type="molecule type" value="Genomic_DNA"/>
</dbReference>
<organism evidence="2 3">
    <name type="scientific">Cyclotella atomus</name>
    <dbReference type="NCBI Taxonomy" id="382360"/>
    <lineage>
        <taxon>Eukaryota</taxon>
        <taxon>Sar</taxon>
        <taxon>Stramenopiles</taxon>
        <taxon>Ochrophyta</taxon>
        <taxon>Bacillariophyta</taxon>
        <taxon>Coscinodiscophyceae</taxon>
        <taxon>Thalassiosirophycidae</taxon>
        <taxon>Stephanodiscales</taxon>
        <taxon>Stephanodiscaceae</taxon>
        <taxon>Cyclotella</taxon>
    </lineage>
</organism>
<sequence length="1030" mass="114076">MSAGFFYSNPTPQDQAPINNVFNMNGDQQQNFNGSNGGYANYGNGHSNNMMQQQQFNQQQLNPQQIQQLINQQQQQQQQMNQQQLQFQQGAQTIHRQQQFDQHQINHHQQQHQFQQNQHQNQYSYQQQQFSNSQPGNQVQQLLSRNDINSIKALIGGQQPQVPNNMTQVPMNYTVSNLNGVNAAAAQSSFFGNLFNQLNFFANNTDTNSQSMSIQNNNPNMNSGGGFNSNNLMVPNPLQLSTTPMSEAASFHHQQQQMNFMNPQSATPTASTIDVTQLNQSGASPTPMAFLTPRMSLTPNPPTNPPTPMMTPRMGMTPDPMANDTPAPPLGSLNEMNATTQQETQAGSSWSSSLANAPSFSIGTKGTATSSDKSKKSSTKGATASAIANAQKSFFRRGLTSVGSALTVVANYIHESLLSGIPFHIADRAMRESKETYAKWWEGGINDEDTDEEENPDGNSAADDSTLVAGNGDHVEKKRKLASGEGVDSTENRGSALSASLEKNYNAVGIDTKRQLVRHVNDRHEHNHMPASSMPHSKPMEVDSSIIKRRRSQFDHAHKKEDARGLEGYDIFNNIGCMYGNNVSSMNKDPVKVSSNSFDGNNTSAMFVEDTTTTATTIKSNSAIDGTMNAIKELFEEKNNVQDEKDIYHMISSPRQWVTRTLRSELIDALQSSQGDTKDKRFLSSLEILSRFYKSTGRDARANPWCTRKVSDESNGYGYNGGETGGPLASDLLEGSWVNMSRPNYVECLGKNKENEFMYTLGRMSFDMFQPGDLICSVQSTHNNIRIVGEQEELPAFVPKSLKEEVASLSNSNGDSTSKRPLLRSYDIAVSMTLEPPASVGQPEPTGTPFPTKRLRAIIAVKGYVLPDPQIPNRLTVWFTGGKLCPAKLSNDDEEDEDFDEEGGNGKPKGKSKKKTAKKKTDDDEEYGGFDEWTALFSKGKWRKTLGERARAMAAKLLLGADIPNKMEEDGHMEYSLHRPVGGHSKVYVEVMYLDEDILIMRGHRGTIYAMARSCVSQRYSNMNRDGDKS</sequence>
<feature type="compositionally biased region" description="Acidic residues" evidence="1">
    <location>
        <begin position="892"/>
        <end position="903"/>
    </location>
</feature>
<feature type="compositionally biased region" description="Low complexity" evidence="1">
    <location>
        <begin position="310"/>
        <end position="321"/>
    </location>
</feature>
<reference evidence="2 3" key="1">
    <citation type="submission" date="2024-10" db="EMBL/GenBank/DDBJ databases">
        <title>Updated reference genomes for cyclostephanoid diatoms.</title>
        <authorList>
            <person name="Roberts W.R."/>
            <person name="Alverson A.J."/>
        </authorList>
    </citation>
    <scope>NUCLEOTIDE SEQUENCE [LARGE SCALE GENOMIC DNA]</scope>
    <source>
        <strain evidence="2 3">AJA010-31</strain>
    </source>
</reference>
<keyword evidence="3" id="KW-1185">Reference proteome</keyword>
<evidence type="ECO:0000313" key="2">
    <source>
        <dbReference type="EMBL" id="KAL3803920.1"/>
    </source>
</evidence>
<name>A0ABD3QU92_9STRA</name>
<dbReference type="AlphaFoldDB" id="A0ABD3QU92"/>
<evidence type="ECO:0000313" key="3">
    <source>
        <dbReference type="Proteomes" id="UP001530400"/>
    </source>
</evidence>
<feature type="region of interest" description="Disordered" evidence="1">
    <location>
        <begin position="94"/>
        <end position="138"/>
    </location>
</feature>
<feature type="compositionally biased region" description="Low complexity" evidence="1">
    <location>
        <begin position="31"/>
        <end position="49"/>
    </location>
</feature>
<proteinExistence type="predicted"/>
<feature type="compositionally biased region" description="Pro residues" evidence="1">
    <location>
        <begin position="299"/>
        <end position="309"/>
    </location>
</feature>
<protein>
    <submittedName>
        <fullName evidence="2">Uncharacterized protein</fullName>
    </submittedName>
</protein>
<accession>A0ABD3QU92</accession>
<feature type="region of interest" description="Disordered" evidence="1">
    <location>
        <begin position="295"/>
        <end position="334"/>
    </location>
</feature>